<dbReference type="InterPro" id="IPR036812">
    <property type="entry name" value="NAD(P)_OxRdtase_dom_sf"/>
</dbReference>
<proteinExistence type="predicted"/>
<dbReference type="RefSeq" id="WP_006964905.1">
    <property type="nucleotide sequence ID" value="NZ_APJX01000002.1"/>
</dbReference>
<reference evidence="1 2" key="1">
    <citation type="journal article" date="2013" name="Genome Announc.">
        <title>Draft Genome Sequence of Desulfotignum phosphitoxidans DSM 13687 Strain FiPS-3.</title>
        <authorList>
            <person name="Poehlein A."/>
            <person name="Daniel R."/>
            <person name="Simeonova D.D."/>
        </authorList>
    </citation>
    <scope>NUCLEOTIDE SEQUENCE [LARGE SCALE GENOMIC DNA]</scope>
    <source>
        <strain evidence="1 2">DSM 13687</strain>
    </source>
</reference>
<protein>
    <submittedName>
        <fullName evidence="1">Aldo/keto reductase</fullName>
    </submittedName>
</protein>
<organism evidence="1 2">
    <name type="scientific">Desulfotignum phosphitoxidans DSM 13687</name>
    <dbReference type="NCBI Taxonomy" id="1286635"/>
    <lineage>
        <taxon>Bacteria</taxon>
        <taxon>Pseudomonadati</taxon>
        <taxon>Thermodesulfobacteriota</taxon>
        <taxon>Desulfobacteria</taxon>
        <taxon>Desulfobacterales</taxon>
        <taxon>Desulfobacteraceae</taxon>
        <taxon>Desulfotignum</taxon>
    </lineage>
</organism>
<name>S0G151_9BACT</name>
<evidence type="ECO:0000313" key="2">
    <source>
        <dbReference type="Proteomes" id="UP000014216"/>
    </source>
</evidence>
<dbReference type="AlphaFoldDB" id="S0G151"/>
<sequence length="87" mass="9677">MAELRQTLDRLNTSYLDLWQIHDVRGQKDLDLISEKDGSLEAFLEAKDQGLIQFALSCDIPLAIAGCTLKANASNLKEIQPRFSGDV</sequence>
<dbReference type="Proteomes" id="UP000014216">
    <property type="component" value="Unassembled WGS sequence"/>
</dbReference>
<accession>S0G151</accession>
<dbReference type="Gene3D" id="3.20.20.100">
    <property type="entry name" value="NADP-dependent oxidoreductase domain"/>
    <property type="match status" value="1"/>
</dbReference>
<comment type="caution">
    <text evidence="1">The sequence shown here is derived from an EMBL/GenBank/DDBJ whole genome shotgun (WGS) entry which is preliminary data.</text>
</comment>
<dbReference type="EMBL" id="APJX01000002">
    <property type="protein sequence ID" value="EMS80640.1"/>
    <property type="molecule type" value="Genomic_DNA"/>
</dbReference>
<gene>
    <name evidence="1" type="ORF">Dpo_2c03360</name>
</gene>
<keyword evidence="2" id="KW-1185">Reference proteome</keyword>
<evidence type="ECO:0000313" key="1">
    <source>
        <dbReference type="EMBL" id="EMS80640.1"/>
    </source>
</evidence>
<dbReference type="SUPFAM" id="SSF51430">
    <property type="entry name" value="NAD(P)-linked oxidoreductase"/>
    <property type="match status" value="1"/>
</dbReference>
<dbReference type="OrthoDB" id="5523216at2"/>